<comment type="caution">
    <text evidence="1">The sequence shown here is derived from an EMBL/GenBank/DDBJ whole genome shotgun (WGS) entry which is preliminary data.</text>
</comment>
<gene>
    <name evidence="1" type="ORF">JJJ17_02590</name>
</gene>
<evidence type="ECO:0000313" key="1">
    <source>
        <dbReference type="EMBL" id="MBK4214808.1"/>
    </source>
</evidence>
<dbReference type="EMBL" id="JAEPRQ010000001">
    <property type="protein sequence ID" value="MBK4214808.1"/>
    <property type="molecule type" value="Genomic_DNA"/>
</dbReference>
<proteinExistence type="predicted"/>
<protein>
    <submittedName>
        <fullName evidence="1">Uncharacterized protein</fullName>
    </submittedName>
</protein>
<organism evidence="1 2">
    <name type="scientific">Paracoccus caeni</name>
    <dbReference type="NCBI Taxonomy" id="657651"/>
    <lineage>
        <taxon>Bacteria</taxon>
        <taxon>Pseudomonadati</taxon>
        <taxon>Pseudomonadota</taxon>
        <taxon>Alphaproteobacteria</taxon>
        <taxon>Rhodobacterales</taxon>
        <taxon>Paracoccaceae</taxon>
        <taxon>Paracoccus</taxon>
    </lineage>
</organism>
<evidence type="ECO:0000313" key="2">
    <source>
        <dbReference type="Proteomes" id="UP000640485"/>
    </source>
</evidence>
<dbReference type="AlphaFoldDB" id="A0A934SBR6"/>
<sequence length="144" mass="16037">MRGGCIAVLISLFWAGHPAHSEQPEHWFRIWDDDSFSMANEPSPKMIARCVGMTDAFREYDAGGLSILDQDEVGPRDQVLGMATSFQPALTPDELEAQRQVGYQRFVDADKFLELDPFGTDSYSFVKSTNICSTINLILKASAQ</sequence>
<keyword evidence="2" id="KW-1185">Reference proteome</keyword>
<accession>A0A934SBR6</accession>
<dbReference type="Proteomes" id="UP000640485">
    <property type="component" value="Unassembled WGS sequence"/>
</dbReference>
<name>A0A934SBR6_9RHOB</name>
<reference evidence="1" key="1">
    <citation type="submission" date="2021-01" db="EMBL/GenBank/DDBJ databases">
        <title>Paracoccus amoyensis sp. nov., isolated from the surface seawater along the coast of Xiamen Island, China.</title>
        <authorList>
            <person name="Lyu L."/>
        </authorList>
    </citation>
    <scope>NUCLEOTIDE SEQUENCE</scope>
    <source>
        <strain evidence="1">MJ17</strain>
    </source>
</reference>